<organism evidence="1 2">
    <name type="scientific">Artemisia annua</name>
    <name type="common">Sweet wormwood</name>
    <dbReference type="NCBI Taxonomy" id="35608"/>
    <lineage>
        <taxon>Eukaryota</taxon>
        <taxon>Viridiplantae</taxon>
        <taxon>Streptophyta</taxon>
        <taxon>Embryophyta</taxon>
        <taxon>Tracheophyta</taxon>
        <taxon>Spermatophyta</taxon>
        <taxon>Magnoliopsida</taxon>
        <taxon>eudicotyledons</taxon>
        <taxon>Gunneridae</taxon>
        <taxon>Pentapetalae</taxon>
        <taxon>asterids</taxon>
        <taxon>campanulids</taxon>
        <taxon>Asterales</taxon>
        <taxon>Asteraceae</taxon>
        <taxon>Asteroideae</taxon>
        <taxon>Anthemideae</taxon>
        <taxon>Artemisiinae</taxon>
        <taxon>Artemisia</taxon>
    </lineage>
</organism>
<proteinExistence type="predicted"/>
<dbReference type="EMBL" id="PKPP01005501">
    <property type="protein sequence ID" value="PWA59896.1"/>
    <property type="molecule type" value="Genomic_DNA"/>
</dbReference>
<evidence type="ECO:0000313" key="1">
    <source>
        <dbReference type="EMBL" id="PWA59896.1"/>
    </source>
</evidence>
<reference evidence="1 2" key="1">
    <citation type="journal article" date="2018" name="Mol. Plant">
        <title>The genome of Artemisia annua provides insight into the evolution of Asteraceae family and artemisinin biosynthesis.</title>
        <authorList>
            <person name="Shen Q."/>
            <person name="Zhang L."/>
            <person name="Liao Z."/>
            <person name="Wang S."/>
            <person name="Yan T."/>
            <person name="Shi P."/>
            <person name="Liu M."/>
            <person name="Fu X."/>
            <person name="Pan Q."/>
            <person name="Wang Y."/>
            <person name="Lv Z."/>
            <person name="Lu X."/>
            <person name="Zhang F."/>
            <person name="Jiang W."/>
            <person name="Ma Y."/>
            <person name="Chen M."/>
            <person name="Hao X."/>
            <person name="Li L."/>
            <person name="Tang Y."/>
            <person name="Lv G."/>
            <person name="Zhou Y."/>
            <person name="Sun X."/>
            <person name="Brodelius P.E."/>
            <person name="Rose J.K.C."/>
            <person name="Tang K."/>
        </authorList>
    </citation>
    <scope>NUCLEOTIDE SEQUENCE [LARGE SCALE GENOMIC DNA]</scope>
    <source>
        <strain evidence="2">cv. Huhao1</strain>
        <tissue evidence="1">Leaf</tissue>
    </source>
</reference>
<evidence type="ECO:0000313" key="2">
    <source>
        <dbReference type="Proteomes" id="UP000245207"/>
    </source>
</evidence>
<dbReference type="Proteomes" id="UP000245207">
    <property type="component" value="Unassembled WGS sequence"/>
</dbReference>
<comment type="caution">
    <text evidence="1">The sequence shown here is derived from an EMBL/GenBank/DDBJ whole genome shotgun (WGS) entry which is preliminary data.</text>
</comment>
<accession>A0A2U1MFB0</accession>
<keyword evidence="2" id="KW-1185">Reference proteome</keyword>
<dbReference type="AlphaFoldDB" id="A0A2U1MFB0"/>
<protein>
    <submittedName>
        <fullName evidence="1">Uncharacterized protein</fullName>
    </submittedName>
</protein>
<gene>
    <name evidence="1" type="ORF">CTI12_AA387380</name>
</gene>
<sequence>MNFFVRICRFLSDILTRSSPPAPVYDDLWCLENHQLVDLFESYNKEDLFGSVVSKVEEVLLLRFPYTLYRLKNGEKLEDVSLSIPGKEKRIETNETLTIILEDFETKDYKSGSCRPEWDRELNAVFISALFEPKHSPEYPSPRIFKSIHIRINLGNHDLYKTTYHSELKDAVLMLTFRKNPQKVPRQVPLKHHFTISKPL</sequence>
<name>A0A2U1MFB0_ARTAN</name>